<dbReference type="GO" id="GO:0030877">
    <property type="term" value="C:beta-catenin destruction complex"/>
    <property type="evidence" value="ECO:0007669"/>
    <property type="project" value="TreeGrafter"/>
</dbReference>
<dbReference type="GO" id="GO:0007026">
    <property type="term" value="P:negative regulation of microtubule depolymerization"/>
    <property type="evidence" value="ECO:0007669"/>
    <property type="project" value="TreeGrafter"/>
</dbReference>
<keyword evidence="4" id="KW-1185">Reference proteome</keyword>
<sequence length="302" mass="33182">MYASLGSGPVAALPASVPPSPLGSCSSSGRRGCVRQERKRPGYVRASGHGASVWQEVLKQLQGSIEDEAMASSGQIDLLERLKELNLDSSNFPGVKLRSKMSLRSFGSREGSVSSRSGECSPVPMGSFPRRGFVNGSRENTGYLEELEKERSLLLADLDKEEKEKDWYYAQLQNLTKRIDSLPLTENFSLQTDMTRRQLEYEARQIRVAMEEQLGTCQDMEKRAQRSSQSKHEAASHEAERQNEGQGVAEINMATSGSGQGSAARMDHETASVLSSSSTHSAPRRLTSHLGTKVTEDYKPAH</sequence>
<dbReference type="GO" id="GO:0001708">
    <property type="term" value="P:cell fate specification"/>
    <property type="evidence" value="ECO:0007669"/>
    <property type="project" value="TreeGrafter"/>
</dbReference>
<dbReference type="GO" id="GO:0045295">
    <property type="term" value="F:gamma-catenin binding"/>
    <property type="evidence" value="ECO:0007669"/>
    <property type="project" value="TreeGrafter"/>
</dbReference>
<feature type="compositionally biased region" description="Low complexity" evidence="2">
    <location>
        <begin position="22"/>
        <end position="31"/>
    </location>
</feature>
<organism evidence="3 4">
    <name type="scientific">Diceros bicornis minor</name>
    <name type="common">South-central black rhinoceros</name>
    <dbReference type="NCBI Taxonomy" id="77932"/>
    <lineage>
        <taxon>Eukaryota</taxon>
        <taxon>Metazoa</taxon>
        <taxon>Chordata</taxon>
        <taxon>Craniata</taxon>
        <taxon>Vertebrata</taxon>
        <taxon>Euteleostomi</taxon>
        <taxon>Mammalia</taxon>
        <taxon>Eutheria</taxon>
        <taxon>Laurasiatheria</taxon>
        <taxon>Perissodactyla</taxon>
        <taxon>Rhinocerotidae</taxon>
        <taxon>Diceros</taxon>
    </lineage>
</organism>
<feature type="compositionally biased region" description="Low complexity" evidence="2">
    <location>
        <begin position="272"/>
        <end position="281"/>
    </location>
</feature>
<evidence type="ECO:0000256" key="1">
    <source>
        <dbReference type="SAM" id="Coils"/>
    </source>
</evidence>
<keyword evidence="1" id="KW-0175">Coiled coil</keyword>
<dbReference type="SUPFAM" id="SSF82931">
    <property type="entry name" value="Tumor suppressor gene product Apc"/>
    <property type="match status" value="1"/>
</dbReference>
<dbReference type="GO" id="GO:0016342">
    <property type="term" value="C:catenin complex"/>
    <property type="evidence" value="ECO:0007669"/>
    <property type="project" value="TreeGrafter"/>
</dbReference>
<dbReference type="GO" id="GO:0008017">
    <property type="term" value="F:microtubule binding"/>
    <property type="evidence" value="ECO:0007669"/>
    <property type="project" value="TreeGrafter"/>
</dbReference>
<feature type="region of interest" description="Disordered" evidence="2">
    <location>
        <begin position="218"/>
        <end position="302"/>
    </location>
</feature>
<evidence type="ECO:0000313" key="3">
    <source>
        <dbReference type="EMBL" id="KAF5913531.1"/>
    </source>
</evidence>
<dbReference type="InterPro" id="IPR026818">
    <property type="entry name" value="Apc_fam"/>
</dbReference>
<evidence type="ECO:0008006" key="5">
    <source>
        <dbReference type="Google" id="ProtNLM"/>
    </source>
</evidence>
<evidence type="ECO:0000313" key="4">
    <source>
        <dbReference type="Proteomes" id="UP000551758"/>
    </source>
</evidence>
<proteinExistence type="predicted"/>
<dbReference type="Pfam" id="PF11414">
    <property type="entry name" value="Suppressor_APC"/>
    <property type="match status" value="1"/>
</dbReference>
<dbReference type="GO" id="GO:0005881">
    <property type="term" value="C:cytoplasmic microtubule"/>
    <property type="evidence" value="ECO:0007669"/>
    <property type="project" value="TreeGrafter"/>
</dbReference>
<accession>A0A7J7ECW4</accession>
<dbReference type="Gene3D" id="1.10.287.450">
    <property type="entry name" value="Helix hairpin bin"/>
    <property type="match status" value="1"/>
</dbReference>
<dbReference type="FunFam" id="1.10.287.450:FF:000001">
    <property type="entry name" value="adenomatous polyposis coli protein isoform X1"/>
    <property type="match status" value="1"/>
</dbReference>
<dbReference type="Proteomes" id="UP000551758">
    <property type="component" value="Unassembled WGS sequence"/>
</dbReference>
<feature type="region of interest" description="Disordered" evidence="2">
    <location>
        <begin position="1"/>
        <end position="42"/>
    </location>
</feature>
<dbReference type="GO" id="GO:0007389">
    <property type="term" value="P:pattern specification process"/>
    <property type="evidence" value="ECO:0007669"/>
    <property type="project" value="TreeGrafter"/>
</dbReference>
<comment type="caution">
    <text evidence="3">The sequence shown here is derived from an EMBL/GenBank/DDBJ whole genome shotgun (WGS) entry which is preliminary data.</text>
</comment>
<feature type="coiled-coil region" evidence="1">
    <location>
        <begin position="144"/>
        <end position="178"/>
    </location>
</feature>
<gene>
    <name evidence="3" type="ORF">HPG69_017151</name>
</gene>
<dbReference type="InterPro" id="IPR026831">
    <property type="entry name" value="APC_dom"/>
</dbReference>
<dbReference type="GO" id="GO:0090090">
    <property type="term" value="P:negative regulation of canonical Wnt signaling pathway"/>
    <property type="evidence" value="ECO:0007669"/>
    <property type="project" value="TreeGrafter"/>
</dbReference>
<dbReference type="AlphaFoldDB" id="A0A7J7ECW4"/>
<evidence type="ECO:0000256" key="2">
    <source>
        <dbReference type="SAM" id="MobiDB-lite"/>
    </source>
</evidence>
<reference evidence="3 4" key="1">
    <citation type="journal article" date="2020" name="Mol. Biol. Evol.">
        <title>Interspecific Gene Flow and the Evolution of Specialization in Black and White Rhinoceros.</title>
        <authorList>
            <person name="Moodley Y."/>
            <person name="Westbury M.V."/>
            <person name="Russo I.M."/>
            <person name="Gopalakrishnan S."/>
            <person name="Rakotoarivelo A."/>
            <person name="Olsen R.A."/>
            <person name="Prost S."/>
            <person name="Tunstall T."/>
            <person name="Ryder O.A."/>
            <person name="Dalen L."/>
            <person name="Bruford M.W."/>
        </authorList>
    </citation>
    <scope>NUCLEOTIDE SEQUENCE [LARGE SCALE GENOMIC DNA]</scope>
    <source>
        <strain evidence="3">SBR-YM</strain>
        <tissue evidence="3">Skin</tissue>
    </source>
</reference>
<dbReference type="PANTHER" id="PTHR12607">
    <property type="entry name" value="ADENOMATOUS POLYPOSIS COLI PROTEIN FAMILY"/>
    <property type="match status" value="1"/>
</dbReference>
<dbReference type="GO" id="GO:0008013">
    <property type="term" value="F:beta-catenin binding"/>
    <property type="evidence" value="ECO:0007669"/>
    <property type="project" value="InterPro"/>
</dbReference>
<name>A0A7J7ECW4_DICBM</name>
<dbReference type="EMBL" id="JACDTQ010003641">
    <property type="protein sequence ID" value="KAF5913531.1"/>
    <property type="molecule type" value="Genomic_DNA"/>
</dbReference>
<feature type="compositionally biased region" description="Basic and acidic residues" evidence="2">
    <location>
        <begin position="219"/>
        <end position="243"/>
    </location>
</feature>
<dbReference type="GO" id="GO:0016477">
    <property type="term" value="P:cell migration"/>
    <property type="evidence" value="ECO:0007669"/>
    <property type="project" value="TreeGrafter"/>
</dbReference>
<dbReference type="PANTHER" id="PTHR12607:SF11">
    <property type="entry name" value="ADENOMATOUS POLYPOSIS COLI PROTEIN"/>
    <property type="match status" value="1"/>
</dbReference>
<dbReference type="GO" id="GO:0007399">
    <property type="term" value="P:nervous system development"/>
    <property type="evidence" value="ECO:0007669"/>
    <property type="project" value="TreeGrafter"/>
</dbReference>
<protein>
    <recommendedName>
        <fullName evidence="5">Adenomatous polyposis coli N-terminal dimerisation domain-containing protein</fullName>
    </recommendedName>
</protein>